<gene>
    <name evidence="2" type="ORF">QW060_07020</name>
</gene>
<sequence>MKHLFIYFWVLFILYFIIAHPAIIYYNIKSDTSFYLENKDPVMALVLLFLSVALWAFFLGWSFRLIYKSTFVLKKNISIILSKGKTLPTKIISVSRLSLQSKNMETKEVTVEFHNFSNQLIRHTLTINDSKPELNRYREGNTLKLYADRELKKEPFMVPEGIQVVVNYKKLIFMYAIWMLFLCFIIWYYYYSYETENQGYGWRFITFEHPLVSSALMLALFSSIGYFIVYKLFISRFAGVKKTDALRLKLYGIKTTATVLNASQTGTLINDQPEIKFTLQYEDNKGKSHQVSIKKVVQLIHLYETKEKQKTIFYLPDEPQITAFENDINAIQ</sequence>
<evidence type="ECO:0000313" key="2">
    <source>
        <dbReference type="EMBL" id="MDN3706882.1"/>
    </source>
</evidence>
<feature type="transmembrane region" description="Helical" evidence="1">
    <location>
        <begin position="211"/>
        <end position="233"/>
    </location>
</feature>
<dbReference type="Proteomes" id="UP001242368">
    <property type="component" value="Unassembled WGS sequence"/>
</dbReference>
<keyword evidence="1" id="KW-0472">Membrane</keyword>
<evidence type="ECO:0000256" key="1">
    <source>
        <dbReference type="SAM" id="Phobius"/>
    </source>
</evidence>
<protein>
    <submittedName>
        <fullName evidence="2">Uncharacterized protein</fullName>
    </submittedName>
</protein>
<dbReference type="EMBL" id="JAUFQU010000001">
    <property type="protein sequence ID" value="MDN3706882.1"/>
    <property type="molecule type" value="Genomic_DNA"/>
</dbReference>
<evidence type="ECO:0000313" key="3">
    <source>
        <dbReference type="Proteomes" id="UP001242368"/>
    </source>
</evidence>
<reference evidence="3" key="1">
    <citation type="journal article" date="2019" name="Int. J. Syst. Evol. Microbiol.">
        <title>The Global Catalogue of Microorganisms (GCM) 10K type strain sequencing project: providing services to taxonomists for standard genome sequencing and annotation.</title>
        <authorList>
            <consortium name="The Broad Institute Genomics Platform"/>
            <consortium name="The Broad Institute Genome Sequencing Center for Infectious Disease"/>
            <person name="Wu L."/>
            <person name="Ma J."/>
        </authorList>
    </citation>
    <scope>NUCLEOTIDE SEQUENCE [LARGE SCALE GENOMIC DNA]</scope>
    <source>
        <strain evidence="3">CECT 7184</strain>
    </source>
</reference>
<accession>A0ABT8CUL9</accession>
<keyword evidence="3" id="KW-1185">Reference proteome</keyword>
<comment type="caution">
    <text evidence="2">The sequence shown here is derived from an EMBL/GenBank/DDBJ whole genome shotgun (WGS) entry which is preliminary data.</text>
</comment>
<keyword evidence="1" id="KW-1133">Transmembrane helix</keyword>
<keyword evidence="1" id="KW-0812">Transmembrane</keyword>
<feature type="transmembrane region" description="Helical" evidence="1">
    <location>
        <begin position="172"/>
        <end position="191"/>
    </location>
</feature>
<feature type="transmembrane region" description="Helical" evidence="1">
    <location>
        <begin position="43"/>
        <end position="67"/>
    </location>
</feature>
<proteinExistence type="predicted"/>
<dbReference type="RefSeq" id="WP_290362933.1">
    <property type="nucleotide sequence ID" value="NZ_JAUFQU010000001.1"/>
</dbReference>
<feature type="transmembrane region" description="Helical" evidence="1">
    <location>
        <begin position="7"/>
        <end position="28"/>
    </location>
</feature>
<organism evidence="2 3">
    <name type="scientific">Paenimyroides ceti</name>
    <dbReference type="NCBI Taxonomy" id="395087"/>
    <lineage>
        <taxon>Bacteria</taxon>
        <taxon>Pseudomonadati</taxon>
        <taxon>Bacteroidota</taxon>
        <taxon>Flavobacteriia</taxon>
        <taxon>Flavobacteriales</taxon>
        <taxon>Flavobacteriaceae</taxon>
        <taxon>Paenimyroides</taxon>
    </lineage>
</organism>
<name>A0ABT8CUL9_9FLAO</name>